<keyword evidence="2" id="KW-1185">Reference proteome</keyword>
<dbReference type="Pfam" id="PF03140">
    <property type="entry name" value="DUF247"/>
    <property type="match status" value="1"/>
</dbReference>
<organism evidence="1 2">
    <name type="scientific">Clitoria ternatea</name>
    <name type="common">Butterfly pea</name>
    <dbReference type="NCBI Taxonomy" id="43366"/>
    <lineage>
        <taxon>Eukaryota</taxon>
        <taxon>Viridiplantae</taxon>
        <taxon>Streptophyta</taxon>
        <taxon>Embryophyta</taxon>
        <taxon>Tracheophyta</taxon>
        <taxon>Spermatophyta</taxon>
        <taxon>Magnoliopsida</taxon>
        <taxon>eudicotyledons</taxon>
        <taxon>Gunneridae</taxon>
        <taxon>Pentapetalae</taxon>
        <taxon>rosids</taxon>
        <taxon>fabids</taxon>
        <taxon>Fabales</taxon>
        <taxon>Fabaceae</taxon>
        <taxon>Papilionoideae</taxon>
        <taxon>50 kb inversion clade</taxon>
        <taxon>NPAAA clade</taxon>
        <taxon>indigoferoid/millettioid clade</taxon>
        <taxon>Phaseoleae</taxon>
        <taxon>Clitoria</taxon>
    </lineage>
</organism>
<comment type="caution">
    <text evidence="1">The sequence shown here is derived from an EMBL/GenBank/DDBJ whole genome shotgun (WGS) entry which is preliminary data.</text>
</comment>
<dbReference type="InterPro" id="IPR004158">
    <property type="entry name" value="DUF247_pln"/>
</dbReference>
<proteinExistence type="predicted"/>
<protein>
    <submittedName>
        <fullName evidence="1">Uncharacterized protein</fullName>
    </submittedName>
</protein>
<accession>A0AAN9EY05</accession>
<name>A0AAN9EY05_CLITE</name>
<dbReference type="EMBL" id="JAYKXN010000008">
    <property type="protein sequence ID" value="KAK7263460.1"/>
    <property type="molecule type" value="Genomic_DNA"/>
</dbReference>
<evidence type="ECO:0000313" key="1">
    <source>
        <dbReference type="EMBL" id="KAK7263460.1"/>
    </source>
</evidence>
<gene>
    <name evidence="1" type="ORF">RJT34_31051</name>
</gene>
<sequence length="141" mass="16059">MVSKAISIPDEKKFVIDIYEKLSSTDDDESNNPLRLGVRICHVPNTLRLAKPEDFVPHFVGFGPYHHSDELIVSDKMKLGAGKRVLKILFPNNNGHMLNHLLQNLEPYTLIPYFYKLDTTSTADDYPTFLYHILVGFASPQ</sequence>
<evidence type="ECO:0000313" key="2">
    <source>
        <dbReference type="Proteomes" id="UP001359559"/>
    </source>
</evidence>
<dbReference type="Proteomes" id="UP001359559">
    <property type="component" value="Unassembled WGS sequence"/>
</dbReference>
<reference evidence="1 2" key="1">
    <citation type="submission" date="2024-01" db="EMBL/GenBank/DDBJ databases">
        <title>The genomes of 5 underutilized Papilionoideae crops provide insights into root nodulation and disease resistance.</title>
        <authorList>
            <person name="Yuan L."/>
        </authorList>
    </citation>
    <scope>NUCLEOTIDE SEQUENCE [LARGE SCALE GENOMIC DNA]</scope>
    <source>
        <strain evidence="1">LY-2023</strain>
        <tissue evidence="1">Leaf</tissue>
    </source>
</reference>
<dbReference type="AlphaFoldDB" id="A0AAN9EY05"/>